<keyword evidence="2" id="KW-1185">Reference proteome</keyword>
<gene>
    <name evidence="1" type="ORF">CE91St30_32750</name>
</gene>
<name>A0ABN6MIW4_9ACTN</name>
<evidence type="ECO:0000313" key="1">
    <source>
        <dbReference type="EMBL" id="BDE97942.1"/>
    </source>
</evidence>
<evidence type="ECO:0000313" key="2">
    <source>
        <dbReference type="Proteomes" id="UP001320544"/>
    </source>
</evidence>
<dbReference type="Proteomes" id="UP001320544">
    <property type="component" value="Chromosome"/>
</dbReference>
<dbReference type="RefSeq" id="WP_244387408.1">
    <property type="nucleotide sequence ID" value="NZ_AP025564.1"/>
</dbReference>
<reference evidence="1 2" key="1">
    <citation type="submission" date="2022-01" db="EMBL/GenBank/DDBJ databases">
        <title>Novel bile acid biosynthetic pathways are enriched in the microbiome of centenarians.</title>
        <authorList>
            <person name="Sato Y."/>
            <person name="Atarashi K."/>
            <person name="Plichta R.D."/>
            <person name="Arai Y."/>
            <person name="Sasajima S."/>
            <person name="Kearney M.S."/>
            <person name="Suda W."/>
            <person name="Takeshita K."/>
            <person name="Sasaki T."/>
            <person name="Okamoto S."/>
            <person name="Skelly N.A."/>
            <person name="Okamura Y."/>
            <person name="Vlamakis H."/>
            <person name="Li Y."/>
            <person name="Tanoue T."/>
            <person name="Takei H."/>
            <person name="Nittono H."/>
            <person name="Narushima S."/>
            <person name="Irie J."/>
            <person name="Itoh H."/>
            <person name="Moriya K."/>
            <person name="Sugiura Y."/>
            <person name="Suematsu M."/>
            <person name="Moritoki N."/>
            <person name="Shibata S."/>
            <person name="Littman R.D."/>
            <person name="Fischbach A.M."/>
            <person name="Uwamino Y."/>
            <person name="Inoue T."/>
            <person name="Honda A."/>
            <person name="Hattori M."/>
            <person name="Murai T."/>
            <person name="Xavier J.R."/>
            <person name="Hirose N."/>
            <person name="Honda K."/>
        </authorList>
    </citation>
    <scope>NUCLEOTIDE SEQUENCE [LARGE SCALE GENOMIC DNA]</scope>
    <source>
        <strain evidence="1 2">CE91-St30</strain>
    </source>
</reference>
<proteinExistence type="predicted"/>
<protein>
    <submittedName>
        <fullName evidence="1">Uncharacterized protein</fullName>
    </submittedName>
</protein>
<dbReference type="EMBL" id="AP025564">
    <property type="protein sequence ID" value="BDE97942.1"/>
    <property type="molecule type" value="Genomic_DNA"/>
</dbReference>
<organism evidence="1 2">
    <name type="scientific">Raoultibacter timonensis</name>
    <dbReference type="NCBI Taxonomy" id="1907662"/>
    <lineage>
        <taxon>Bacteria</taxon>
        <taxon>Bacillati</taxon>
        <taxon>Actinomycetota</taxon>
        <taxon>Coriobacteriia</taxon>
        <taxon>Eggerthellales</taxon>
        <taxon>Eggerthellaceae</taxon>
        <taxon>Raoultibacter</taxon>
    </lineage>
</organism>
<sequence>MVDRVVESSETEVPEIPETLEKVLLFTLDEAKEKMNQGADVVPFTALVVKDNLFIESHPGDSAEECFAFARHTVEGARGAEAYGFCYDGYVETDAGTQDAIIAEGGIPGEDEGYAIGYVYNIVDDKPVFEADPAYIGAAPNFMAGLKDAEAYADDEIDEKYLDDEFDEEEEVEEED</sequence>
<accession>A0ABN6MIW4</accession>